<evidence type="ECO:0000256" key="8">
    <source>
        <dbReference type="ARBA" id="ARBA00033765"/>
    </source>
</evidence>
<gene>
    <name evidence="12 16" type="primary">miaB</name>
    <name evidence="16" type="ORF">FRD01_11870</name>
</gene>
<accession>A0A5B8XXJ1</accession>
<dbReference type="InterPro" id="IPR005839">
    <property type="entry name" value="Methylthiotransferase"/>
</dbReference>
<dbReference type="SFLD" id="SFLDG01061">
    <property type="entry name" value="methylthiotransferase"/>
    <property type="match status" value="1"/>
</dbReference>
<dbReference type="Gene3D" id="3.80.30.20">
    <property type="entry name" value="tm_1862 like domain"/>
    <property type="match status" value="1"/>
</dbReference>
<dbReference type="KEGG" id="bbae:FRD01_11870"/>
<dbReference type="InterPro" id="IPR013848">
    <property type="entry name" value="Methylthiotransferase_N"/>
</dbReference>
<dbReference type="GO" id="GO:0046872">
    <property type="term" value="F:metal ion binding"/>
    <property type="evidence" value="ECO:0007669"/>
    <property type="project" value="UniProtKB-KW"/>
</dbReference>
<dbReference type="PANTHER" id="PTHR43020">
    <property type="entry name" value="CDK5 REGULATORY SUBUNIT-ASSOCIATED PROTEIN 1"/>
    <property type="match status" value="1"/>
</dbReference>
<dbReference type="SUPFAM" id="SSF102114">
    <property type="entry name" value="Radical SAM enzymes"/>
    <property type="match status" value="1"/>
</dbReference>
<dbReference type="CDD" id="cd01335">
    <property type="entry name" value="Radical_SAM"/>
    <property type="match status" value="1"/>
</dbReference>
<dbReference type="GO" id="GO:0035597">
    <property type="term" value="F:tRNA-2-methylthio-N(6)-dimethylallyladenosine(37) synthase activity"/>
    <property type="evidence" value="ECO:0007669"/>
    <property type="project" value="UniProtKB-EC"/>
</dbReference>
<comment type="function">
    <text evidence="1 12">Catalyzes the methylthiolation of N6-(dimethylallyl)adenosine (i(6)A), leading to the formation of 2-methylthio-N6-(dimethylallyl)adenosine (ms(2)i(6)A) at position 37 in tRNAs that read codons beginning with uridine.</text>
</comment>
<dbReference type="PANTHER" id="PTHR43020:SF2">
    <property type="entry name" value="MITOCHONDRIAL TRNA METHYLTHIOTRANSFERASE CDK5RAP1"/>
    <property type="match status" value="1"/>
</dbReference>
<evidence type="ECO:0000313" key="16">
    <source>
        <dbReference type="EMBL" id="QED30330.1"/>
    </source>
</evidence>
<dbReference type="FunFam" id="3.80.30.20:FF:000001">
    <property type="entry name" value="tRNA-2-methylthio-N(6)-dimethylallyladenosine synthase 2"/>
    <property type="match status" value="1"/>
</dbReference>
<dbReference type="InterPro" id="IPR007197">
    <property type="entry name" value="rSAM"/>
</dbReference>
<feature type="binding site" evidence="12">
    <location>
        <position position="163"/>
    </location>
    <ligand>
        <name>[4Fe-4S] cluster</name>
        <dbReference type="ChEBI" id="CHEBI:49883"/>
        <label>2</label>
        <note>4Fe-4S-S-AdoMet</note>
    </ligand>
</feature>
<sequence length="448" mass="50642">MPQASRPGKRVFIETYGCQMNMADSELMGGILLNQGYTAAANLEESDIILINTCAVREKAEERVFGRLSHLLRYKNENPNVILGVAGCMANHLKKEITERAPYVDIVVGPDAYRRLPEMLVQAQEEEVDPLIDVRLDKAETYEGLVPVRSEGITAWISVQRGCDKCCTFCVVPFTRGRERGVAPSDVLSQVRNVAELGYKEITLLGQTVNSYRVGDYDFSDLLEDVVKVDGIERVRFTSPYPTDFNDKLLETMARHKKISKYLHLPAQSGSTSMLERMKRRYTREEFDALVANIRSYMPDIAMSTDIIVGFCSETDEEFEATLDLMRQVRFDFAYMFQYSERSLTAAARNMPDDVPMEVKGERLKRLIELQESISAEVFQTRISTTQDVMVIGESRRNPDDLCGRTDDFKMAVFAKPSFELKPGDIVPVHIHDATSHTLIGRVPEGIS</sequence>
<dbReference type="InterPro" id="IPR020612">
    <property type="entry name" value="Methylthiotransferase_CS"/>
</dbReference>
<dbReference type="PROSITE" id="PS50926">
    <property type="entry name" value="TRAM"/>
    <property type="match status" value="1"/>
</dbReference>
<dbReference type="SFLD" id="SFLDG01082">
    <property type="entry name" value="B12-binding_domain_containing"/>
    <property type="match status" value="1"/>
</dbReference>
<keyword evidence="17" id="KW-1185">Reference proteome</keyword>
<feature type="binding site" evidence="12">
    <location>
        <position position="167"/>
    </location>
    <ligand>
        <name>[4Fe-4S] cluster</name>
        <dbReference type="ChEBI" id="CHEBI:49883"/>
        <label>2</label>
        <note>4Fe-4S-S-AdoMet</note>
    </ligand>
</feature>
<dbReference type="EMBL" id="CP042467">
    <property type="protein sequence ID" value="QED30330.1"/>
    <property type="molecule type" value="Genomic_DNA"/>
</dbReference>
<dbReference type="AlphaFoldDB" id="A0A5B8XXJ1"/>
<evidence type="ECO:0000256" key="11">
    <source>
        <dbReference type="ARBA" id="ARBA00081141"/>
    </source>
</evidence>
<evidence type="ECO:0000256" key="3">
    <source>
        <dbReference type="ARBA" id="ARBA00022679"/>
    </source>
</evidence>
<dbReference type="InterPro" id="IPR002792">
    <property type="entry name" value="TRAM_dom"/>
</dbReference>
<feature type="binding site" evidence="12">
    <location>
        <position position="88"/>
    </location>
    <ligand>
        <name>[4Fe-4S] cluster</name>
        <dbReference type="ChEBI" id="CHEBI:49883"/>
        <label>1</label>
    </ligand>
</feature>
<dbReference type="GO" id="GO:0005829">
    <property type="term" value="C:cytosol"/>
    <property type="evidence" value="ECO:0007669"/>
    <property type="project" value="TreeGrafter"/>
</dbReference>
<name>A0A5B8XXJ1_9DELT</name>
<dbReference type="GO" id="GO:0051539">
    <property type="term" value="F:4 iron, 4 sulfur cluster binding"/>
    <property type="evidence" value="ECO:0007669"/>
    <property type="project" value="UniProtKB-UniRule"/>
</dbReference>
<protein>
    <recommendedName>
        <fullName evidence="9 12">tRNA-2-methylthio-N(6)-dimethylallyladenosine synthase</fullName>
        <ecNumber evidence="8 12">2.8.4.3</ecNumber>
    </recommendedName>
    <alternativeName>
        <fullName evidence="11 12">(Dimethylallyl)adenosine tRNA methylthiotransferase MiaB</fullName>
    </alternativeName>
    <alternativeName>
        <fullName evidence="10 12">tRNA-i(6)A37 methylthiotransferase</fullName>
    </alternativeName>
</protein>
<keyword evidence="5 12" id="KW-0479">Metal-binding</keyword>
<feature type="domain" description="TRAM" evidence="13">
    <location>
        <begin position="380"/>
        <end position="445"/>
    </location>
</feature>
<keyword evidence="12" id="KW-0819">tRNA processing</keyword>
<dbReference type="PROSITE" id="PS51918">
    <property type="entry name" value="RADICAL_SAM"/>
    <property type="match status" value="1"/>
</dbReference>
<evidence type="ECO:0000256" key="9">
    <source>
        <dbReference type="ARBA" id="ARBA00068570"/>
    </source>
</evidence>
<comment type="cofactor">
    <cofactor evidence="12">
        <name>[4Fe-4S] cluster</name>
        <dbReference type="ChEBI" id="CHEBI:49883"/>
    </cofactor>
    <text evidence="12">Binds 2 [4Fe-4S] clusters. One cluster is coordinated with 3 cysteines and an exchangeable S-adenosyl-L-methionine.</text>
</comment>
<keyword evidence="2 12" id="KW-0004">4Fe-4S</keyword>
<dbReference type="SFLD" id="SFLDF00273">
    <property type="entry name" value="(dimethylallyl)adenosine_tRNA"/>
    <property type="match status" value="1"/>
</dbReference>
<dbReference type="Pfam" id="PF04055">
    <property type="entry name" value="Radical_SAM"/>
    <property type="match status" value="1"/>
</dbReference>
<evidence type="ECO:0000256" key="5">
    <source>
        <dbReference type="ARBA" id="ARBA00022723"/>
    </source>
</evidence>
<evidence type="ECO:0000259" key="15">
    <source>
        <dbReference type="PROSITE" id="PS51918"/>
    </source>
</evidence>
<evidence type="ECO:0000256" key="7">
    <source>
        <dbReference type="ARBA" id="ARBA00023014"/>
    </source>
</evidence>
<dbReference type="InterPro" id="IPR038135">
    <property type="entry name" value="Methylthiotransferase_N_sf"/>
</dbReference>
<evidence type="ECO:0000256" key="6">
    <source>
        <dbReference type="ARBA" id="ARBA00023004"/>
    </source>
</evidence>
<proteinExistence type="inferred from homology"/>
<evidence type="ECO:0000256" key="10">
    <source>
        <dbReference type="ARBA" id="ARBA00080698"/>
    </source>
</evidence>
<dbReference type="InterPro" id="IPR023404">
    <property type="entry name" value="rSAM_horseshoe"/>
</dbReference>
<dbReference type="HAMAP" id="MF_01864">
    <property type="entry name" value="tRNA_metthiotr_MiaB"/>
    <property type="match status" value="1"/>
</dbReference>
<dbReference type="PROSITE" id="PS51449">
    <property type="entry name" value="MTTASE_N"/>
    <property type="match status" value="1"/>
</dbReference>
<dbReference type="OrthoDB" id="9805215at2"/>
<comment type="subunit">
    <text evidence="12">Monomer.</text>
</comment>
<dbReference type="NCBIfam" id="TIGR00089">
    <property type="entry name" value="MiaB/RimO family radical SAM methylthiotransferase"/>
    <property type="match status" value="1"/>
</dbReference>
<dbReference type="FunFam" id="3.40.50.12160:FF:000003">
    <property type="entry name" value="CDK5 regulatory subunit-associated protein 1"/>
    <property type="match status" value="1"/>
</dbReference>
<dbReference type="EC" id="2.8.4.3" evidence="8 12"/>
<keyword evidence="6 12" id="KW-0408">Iron</keyword>
<organism evidence="16 17">
    <name type="scientific">Microvenator marinus</name>
    <dbReference type="NCBI Taxonomy" id="2600177"/>
    <lineage>
        <taxon>Bacteria</taxon>
        <taxon>Deltaproteobacteria</taxon>
        <taxon>Bradymonadales</taxon>
        <taxon>Microvenatoraceae</taxon>
        <taxon>Microvenator</taxon>
    </lineage>
</organism>
<evidence type="ECO:0000256" key="4">
    <source>
        <dbReference type="ARBA" id="ARBA00022691"/>
    </source>
</evidence>
<dbReference type="InterPro" id="IPR006638">
    <property type="entry name" value="Elp3/MiaA/NifB-like_rSAM"/>
</dbReference>
<feature type="binding site" evidence="12">
    <location>
        <position position="54"/>
    </location>
    <ligand>
        <name>[4Fe-4S] cluster</name>
        <dbReference type="ChEBI" id="CHEBI:49883"/>
        <label>1</label>
    </ligand>
</feature>
<dbReference type="Pfam" id="PF01938">
    <property type="entry name" value="TRAM"/>
    <property type="match status" value="1"/>
</dbReference>
<keyword evidence="7 12" id="KW-0411">Iron-sulfur</keyword>
<evidence type="ECO:0000256" key="12">
    <source>
        <dbReference type="HAMAP-Rule" id="MF_01864"/>
    </source>
</evidence>
<feature type="binding site" evidence="12">
    <location>
        <position position="18"/>
    </location>
    <ligand>
        <name>[4Fe-4S] cluster</name>
        <dbReference type="ChEBI" id="CHEBI:49883"/>
        <label>1</label>
    </ligand>
</feature>
<feature type="domain" description="MTTase N-terminal" evidence="14">
    <location>
        <begin position="9"/>
        <end position="125"/>
    </location>
</feature>
<comment type="subcellular location">
    <subcellularLocation>
        <location evidence="12">Cytoplasm</location>
    </subcellularLocation>
</comment>
<comment type="similarity">
    <text evidence="12">Belongs to the methylthiotransferase family. MiaB subfamily.</text>
</comment>
<dbReference type="NCBIfam" id="TIGR01574">
    <property type="entry name" value="miaB-methiolase"/>
    <property type="match status" value="1"/>
</dbReference>
<keyword evidence="4 12" id="KW-0949">S-adenosyl-L-methionine</keyword>
<evidence type="ECO:0000259" key="14">
    <source>
        <dbReference type="PROSITE" id="PS51449"/>
    </source>
</evidence>
<dbReference type="SMART" id="SM00729">
    <property type="entry name" value="Elp3"/>
    <property type="match status" value="1"/>
</dbReference>
<dbReference type="SFLD" id="SFLDS00029">
    <property type="entry name" value="Radical_SAM"/>
    <property type="match status" value="1"/>
</dbReference>
<dbReference type="Proteomes" id="UP000321595">
    <property type="component" value="Chromosome"/>
</dbReference>
<dbReference type="Pfam" id="PF00919">
    <property type="entry name" value="UPF0004"/>
    <property type="match status" value="1"/>
</dbReference>
<reference evidence="16 17" key="1">
    <citation type="submission" date="2019-08" db="EMBL/GenBank/DDBJ databases">
        <authorList>
            <person name="Liang Q."/>
        </authorList>
    </citation>
    <scope>NUCLEOTIDE SEQUENCE [LARGE SCALE GENOMIC DNA]</scope>
    <source>
        <strain evidence="16 17">V1718</strain>
    </source>
</reference>
<evidence type="ECO:0000259" key="13">
    <source>
        <dbReference type="PROSITE" id="PS50926"/>
    </source>
</evidence>
<dbReference type="SFLD" id="SFLDF00413">
    <property type="entry name" value="CDK5RAP1"/>
    <property type="match status" value="1"/>
</dbReference>
<evidence type="ECO:0000313" key="17">
    <source>
        <dbReference type="Proteomes" id="UP000321595"/>
    </source>
</evidence>
<dbReference type="InterPro" id="IPR058240">
    <property type="entry name" value="rSAM_sf"/>
</dbReference>
<comment type="catalytic activity">
    <reaction evidence="12">
        <text>N(6)-dimethylallyladenosine(37) in tRNA + (sulfur carrier)-SH + AH2 + 2 S-adenosyl-L-methionine = 2-methylsulfanyl-N(6)-dimethylallyladenosine(37) in tRNA + (sulfur carrier)-H + 5'-deoxyadenosine + L-methionine + A + S-adenosyl-L-homocysteine + 2 H(+)</text>
        <dbReference type="Rhea" id="RHEA:37067"/>
        <dbReference type="Rhea" id="RHEA-COMP:10375"/>
        <dbReference type="Rhea" id="RHEA-COMP:10376"/>
        <dbReference type="Rhea" id="RHEA-COMP:14737"/>
        <dbReference type="Rhea" id="RHEA-COMP:14739"/>
        <dbReference type="ChEBI" id="CHEBI:13193"/>
        <dbReference type="ChEBI" id="CHEBI:15378"/>
        <dbReference type="ChEBI" id="CHEBI:17319"/>
        <dbReference type="ChEBI" id="CHEBI:17499"/>
        <dbReference type="ChEBI" id="CHEBI:29917"/>
        <dbReference type="ChEBI" id="CHEBI:57844"/>
        <dbReference type="ChEBI" id="CHEBI:57856"/>
        <dbReference type="ChEBI" id="CHEBI:59789"/>
        <dbReference type="ChEBI" id="CHEBI:64428"/>
        <dbReference type="ChEBI" id="CHEBI:74415"/>
        <dbReference type="ChEBI" id="CHEBI:74417"/>
        <dbReference type="EC" id="2.8.4.3"/>
    </reaction>
</comment>
<feature type="domain" description="Radical SAM core" evidence="15">
    <location>
        <begin position="149"/>
        <end position="377"/>
    </location>
</feature>
<keyword evidence="12" id="KW-0963">Cytoplasm</keyword>
<dbReference type="PROSITE" id="PS01278">
    <property type="entry name" value="MTTASE_RADICAL"/>
    <property type="match status" value="1"/>
</dbReference>
<feature type="binding site" evidence="12">
    <location>
        <position position="170"/>
    </location>
    <ligand>
        <name>[4Fe-4S] cluster</name>
        <dbReference type="ChEBI" id="CHEBI:49883"/>
        <label>2</label>
        <note>4Fe-4S-S-AdoMet</note>
    </ligand>
</feature>
<dbReference type="InterPro" id="IPR006463">
    <property type="entry name" value="MiaB_methiolase"/>
</dbReference>
<keyword evidence="3 12" id="KW-0808">Transferase</keyword>
<evidence type="ECO:0000256" key="2">
    <source>
        <dbReference type="ARBA" id="ARBA00022485"/>
    </source>
</evidence>
<evidence type="ECO:0000256" key="1">
    <source>
        <dbReference type="ARBA" id="ARBA00003234"/>
    </source>
</evidence>
<dbReference type="Gene3D" id="3.40.50.12160">
    <property type="entry name" value="Methylthiotransferase, N-terminal domain"/>
    <property type="match status" value="1"/>
</dbReference>